<reference evidence="1 2" key="1">
    <citation type="submission" date="2016-07" db="EMBL/GenBank/DDBJ databases">
        <title>Draft genome of Scalindua rubra, obtained from a brine-seawater interface in the Red Sea, sheds light on salt adaptation in anammox bacteria.</title>
        <authorList>
            <person name="Speth D.R."/>
            <person name="Lagkouvardos I."/>
            <person name="Wang Y."/>
            <person name="Qian P.-Y."/>
            <person name="Dutilh B.E."/>
            <person name="Jetten M.S."/>
        </authorList>
    </citation>
    <scope>NUCLEOTIDE SEQUENCE [LARGE SCALE GENOMIC DNA]</scope>
    <source>
        <strain evidence="1">BSI-1</strain>
    </source>
</reference>
<evidence type="ECO:0000313" key="1">
    <source>
        <dbReference type="EMBL" id="ODS31524.1"/>
    </source>
</evidence>
<protein>
    <submittedName>
        <fullName evidence="1">Uncharacterized protein</fullName>
    </submittedName>
</protein>
<sequence>KSWLQRQTEKIAIMGGIGQAKDKVVPLCSREHCIYYEESRG</sequence>
<comment type="caution">
    <text evidence="1">The sequence shown here is derived from an EMBL/GenBank/DDBJ whole genome shotgun (WGS) entry which is preliminary data.</text>
</comment>
<accession>A0A1E3X978</accession>
<dbReference type="EMBL" id="MAYW01000112">
    <property type="protein sequence ID" value="ODS31524.1"/>
    <property type="molecule type" value="Genomic_DNA"/>
</dbReference>
<dbReference type="Proteomes" id="UP000094056">
    <property type="component" value="Unassembled WGS sequence"/>
</dbReference>
<name>A0A1E3X978_9BACT</name>
<gene>
    <name evidence="1" type="ORF">SCARUB_03366</name>
</gene>
<proteinExistence type="predicted"/>
<dbReference type="AlphaFoldDB" id="A0A1E3X978"/>
<feature type="non-terminal residue" evidence="1">
    <location>
        <position position="1"/>
    </location>
</feature>
<evidence type="ECO:0000313" key="2">
    <source>
        <dbReference type="Proteomes" id="UP000094056"/>
    </source>
</evidence>
<organism evidence="1 2">
    <name type="scientific">Candidatus Scalindua rubra</name>
    <dbReference type="NCBI Taxonomy" id="1872076"/>
    <lineage>
        <taxon>Bacteria</taxon>
        <taxon>Pseudomonadati</taxon>
        <taxon>Planctomycetota</taxon>
        <taxon>Candidatus Brocadiia</taxon>
        <taxon>Candidatus Brocadiales</taxon>
        <taxon>Candidatus Scalinduaceae</taxon>
        <taxon>Candidatus Scalindua</taxon>
    </lineage>
</organism>